<evidence type="ECO:0000256" key="1">
    <source>
        <dbReference type="ARBA" id="ARBA00004123"/>
    </source>
</evidence>
<keyword evidence="5" id="KW-0132">Cell division</keyword>
<evidence type="ECO:0000256" key="9">
    <source>
        <dbReference type="ARBA" id="ARBA00022843"/>
    </source>
</evidence>
<evidence type="ECO:0000256" key="10">
    <source>
        <dbReference type="ARBA" id="ARBA00023036"/>
    </source>
</evidence>
<comment type="similarity">
    <text evidence="3">Belongs to the securin family.</text>
</comment>
<dbReference type="GO" id="GO:0017124">
    <property type="term" value="F:SH3 domain binding"/>
    <property type="evidence" value="ECO:0007669"/>
    <property type="project" value="UniProtKB-KW"/>
</dbReference>
<evidence type="ECO:0000313" key="15">
    <source>
        <dbReference type="Proteomes" id="UP000265180"/>
    </source>
</evidence>
<evidence type="ECO:0000313" key="14">
    <source>
        <dbReference type="Ensembl" id="ENSORLP00020023154.1"/>
    </source>
</evidence>
<name>A0A3P9LQZ2_ORYLA</name>
<keyword evidence="12" id="KW-0131">Cell cycle</keyword>
<evidence type="ECO:0000256" key="4">
    <source>
        <dbReference type="ARBA" id="ARBA00022490"/>
    </source>
</evidence>
<evidence type="ECO:0000256" key="5">
    <source>
        <dbReference type="ARBA" id="ARBA00022618"/>
    </source>
</evidence>
<dbReference type="GO" id="GO:0005634">
    <property type="term" value="C:nucleus"/>
    <property type="evidence" value="ECO:0007669"/>
    <property type="project" value="UniProtKB-SubCell"/>
</dbReference>
<dbReference type="Ensembl" id="ENSORLT00020010293.1">
    <property type="protein sequence ID" value="ENSORLP00020023154.1"/>
    <property type="gene ID" value="ENSORLG00020003809.1"/>
</dbReference>
<reference evidence="14 15" key="2">
    <citation type="submission" date="2017-04" db="EMBL/GenBank/DDBJ databases">
        <title>CpG methylation of centromeres and impact of large insertions on vertebrate speciation.</title>
        <authorList>
            <person name="Ichikawa K."/>
            <person name="Yoshimura J."/>
            <person name="Morishita S."/>
        </authorList>
    </citation>
    <scope>NUCLEOTIDE SEQUENCE</scope>
    <source>
        <strain evidence="14 15">HNI</strain>
    </source>
</reference>
<dbReference type="GO" id="GO:0051276">
    <property type="term" value="P:chromosome organization"/>
    <property type="evidence" value="ECO:0007669"/>
    <property type="project" value="InterPro"/>
</dbReference>
<dbReference type="GO" id="GO:0051301">
    <property type="term" value="P:cell division"/>
    <property type="evidence" value="ECO:0007669"/>
    <property type="project" value="UniProtKB-KW"/>
</dbReference>
<evidence type="ECO:0000256" key="6">
    <source>
        <dbReference type="ARBA" id="ARBA00022737"/>
    </source>
</evidence>
<dbReference type="GO" id="GO:0005737">
    <property type="term" value="C:cytoplasm"/>
    <property type="evidence" value="ECO:0007669"/>
    <property type="project" value="UniProtKB-SubCell"/>
</dbReference>
<keyword evidence="10" id="KW-0729">SH3-binding</keyword>
<dbReference type="PANTHER" id="PTHR10418:SF2">
    <property type="entry name" value="SECURIN"/>
    <property type="match status" value="1"/>
</dbReference>
<evidence type="ECO:0000256" key="13">
    <source>
        <dbReference type="ARBA" id="ARBA00039185"/>
    </source>
</evidence>
<evidence type="ECO:0000256" key="12">
    <source>
        <dbReference type="ARBA" id="ARBA00023306"/>
    </source>
</evidence>
<comment type="subcellular location">
    <subcellularLocation>
        <location evidence="2">Cytoplasm</location>
    </subcellularLocation>
    <subcellularLocation>
        <location evidence="1">Nucleus</location>
    </subcellularLocation>
</comment>
<evidence type="ECO:0000256" key="7">
    <source>
        <dbReference type="ARBA" id="ARBA00022776"/>
    </source>
</evidence>
<proteinExistence type="inferred from homology"/>
<reference key="1">
    <citation type="journal article" date="2007" name="Nature">
        <title>The medaka draft genome and insights into vertebrate genome evolution.</title>
        <authorList>
            <person name="Kasahara M."/>
            <person name="Naruse K."/>
            <person name="Sasaki S."/>
            <person name="Nakatani Y."/>
            <person name="Qu W."/>
            <person name="Ahsan B."/>
            <person name="Yamada T."/>
            <person name="Nagayasu Y."/>
            <person name="Doi K."/>
            <person name="Kasai Y."/>
            <person name="Jindo T."/>
            <person name="Kobayashi D."/>
            <person name="Shimada A."/>
            <person name="Toyoda A."/>
            <person name="Kuroki Y."/>
            <person name="Fujiyama A."/>
            <person name="Sasaki T."/>
            <person name="Shimizu A."/>
            <person name="Asakawa S."/>
            <person name="Shimizu N."/>
            <person name="Hashimoto S."/>
            <person name="Yang J."/>
            <person name="Lee Y."/>
            <person name="Matsushima K."/>
            <person name="Sugano S."/>
            <person name="Sakaizumi M."/>
            <person name="Narita T."/>
            <person name="Ohishi K."/>
            <person name="Haga S."/>
            <person name="Ohta F."/>
            <person name="Nomoto H."/>
            <person name="Nogata K."/>
            <person name="Morishita T."/>
            <person name="Endo T."/>
            <person name="Shin-I T."/>
            <person name="Takeda H."/>
            <person name="Morishita S."/>
            <person name="Kohara Y."/>
        </authorList>
    </citation>
    <scope>NUCLEOTIDE SEQUENCE [LARGE SCALE GENOMIC DNA]</scope>
    <source>
        <strain>Hd-rR</strain>
    </source>
</reference>
<reference evidence="14" key="4">
    <citation type="submission" date="2025-09" db="UniProtKB">
        <authorList>
            <consortium name="Ensembl"/>
        </authorList>
    </citation>
    <scope>IDENTIFICATION</scope>
    <source>
        <strain evidence="14">HNI</strain>
    </source>
</reference>
<dbReference type="InterPro" id="IPR006940">
    <property type="entry name" value="Securin_separation_inhibitor"/>
</dbReference>
<evidence type="ECO:0000256" key="3">
    <source>
        <dbReference type="ARBA" id="ARBA00009264"/>
    </source>
</evidence>
<keyword evidence="11" id="KW-0539">Nucleus</keyword>
<keyword evidence="6" id="KW-0677">Repeat</keyword>
<keyword evidence="8" id="KW-0159">Chromosome partition</keyword>
<reference evidence="14" key="3">
    <citation type="submission" date="2025-08" db="UniProtKB">
        <authorList>
            <consortium name="Ensembl"/>
        </authorList>
    </citation>
    <scope>IDENTIFICATION</scope>
    <source>
        <strain evidence="14">HNI</strain>
    </source>
</reference>
<organism evidence="14 15">
    <name type="scientific">Oryzias latipes</name>
    <name type="common">Japanese rice fish</name>
    <name type="synonym">Japanese killifish</name>
    <dbReference type="NCBI Taxonomy" id="8090"/>
    <lineage>
        <taxon>Eukaryota</taxon>
        <taxon>Metazoa</taxon>
        <taxon>Chordata</taxon>
        <taxon>Craniata</taxon>
        <taxon>Vertebrata</taxon>
        <taxon>Euteleostomi</taxon>
        <taxon>Actinopterygii</taxon>
        <taxon>Neopterygii</taxon>
        <taxon>Teleostei</taxon>
        <taxon>Neoteleostei</taxon>
        <taxon>Acanthomorphata</taxon>
        <taxon>Ovalentaria</taxon>
        <taxon>Atherinomorphae</taxon>
        <taxon>Beloniformes</taxon>
        <taxon>Adrianichthyidae</taxon>
        <taxon>Oryziinae</taxon>
        <taxon>Oryzias</taxon>
    </lineage>
</organism>
<evidence type="ECO:0000256" key="8">
    <source>
        <dbReference type="ARBA" id="ARBA00022829"/>
    </source>
</evidence>
<sequence>MANVIFTEQENVCLRPSSLKMRQRLLSAPEKQLKSPMLVKNTPVHSARKAFGVVNKKILTPSLSTQEKVLKPQEVKVEHPSEAKGEEYPEIENFIPYNPLEFEKYSIPEDFIPFSGLALPGLACFTSPLLEEDLEKIQPLPDPSPAKGCRFPGMVLLYTSDKSPIFWSLQRKSLCCNKGKCNRTPHTALNK</sequence>
<keyword evidence="7" id="KW-0498">Mitosis</keyword>
<dbReference type="AlphaFoldDB" id="A0A3P9LQZ2"/>
<dbReference type="Proteomes" id="UP000265180">
    <property type="component" value="Chromosome 10"/>
</dbReference>
<dbReference type="PANTHER" id="PTHR10418">
    <property type="entry name" value="SECURIN-3"/>
    <property type="match status" value="1"/>
</dbReference>
<keyword evidence="4" id="KW-0963">Cytoplasm</keyword>
<keyword evidence="9" id="KW-0832">Ubl conjugation</keyword>
<dbReference type="GO" id="GO:0007059">
    <property type="term" value="P:chromosome segregation"/>
    <property type="evidence" value="ECO:0007669"/>
    <property type="project" value="UniProtKB-KW"/>
</dbReference>
<protein>
    <recommendedName>
        <fullName evidence="13">Securin</fullName>
    </recommendedName>
</protein>
<accession>A0A3P9LQZ2</accession>
<evidence type="ECO:0000256" key="2">
    <source>
        <dbReference type="ARBA" id="ARBA00004496"/>
    </source>
</evidence>
<evidence type="ECO:0000256" key="11">
    <source>
        <dbReference type="ARBA" id="ARBA00023242"/>
    </source>
</evidence>